<evidence type="ECO:0000256" key="1">
    <source>
        <dbReference type="ARBA" id="ARBA00007150"/>
    </source>
</evidence>
<name>A0A9D1S752_9FIRM</name>
<evidence type="ECO:0000256" key="7">
    <source>
        <dbReference type="HAMAP-Rule" id="MF_01147"/>
    </source>
</evidence>
<dbReference type="HAMAP" id="MF_01147">
    <property type="entry name" value="Lgt"/>
    <property type="match status" value="1"/>
</dbReference>
<dbReference type="Proteomes" id="UP000824111">
    <property type="component" value="Unassembled WGS sequence"/>
</dbReference>
<proteinExistence type="inferred from homology"/>
<keyword evidence="5 7" id="KW-1133">Transmembrane helix</keyword>
<dbReference type="GO" id="GO:0005886">
    <property type="term" value="C:plasma membrane"/>
    <property type="evidence" value="ECO:0007669"/>
    <property type="project" value="UniProtKB-SubCell"/>
</dbReference>
<organism evidence="8 9">
    <name type="scientific">Candidatus Avimonoglobus intestinipullorum</name>
    <dbReference type="NCBI Taxonomy" id="2840699"/>
    <lineage>
        <taxon>Bacteria</taxon>
        <taxon>Bacillati</taxon>
        <taxon>Bacillota</taxon>
        <taxon>Clostridia</taxon>
        <taxon>Eubacteriales</taxon>
        <taxon>Candidatus Avimonoglobus</taxon>
    </lineage>
</organism>
<keyword evidence="2 7" id="KW-1003">Cell membrane</keyword>
<keyword evidence="6 7" id="KW-0472">Membrane</keyword>
<accession>A0A9D1S752</accession>
<comment type="similarity">
    <text evidence="1 7">Belongs to the Lgt family.</text>
</comment>
<protein>
    <recommendedName>
        <fullName evidence="7">Phosphatidylglycerol--prolipoprotein diacylglyceryl transferase</fullName>
        <ecNumber evidence="7">2.5.1.145</ecNumber>
    </recommendedName>
</protein>
<reference evidence="8" key="2">
    <citation type="journal article" date="2021" name="PeerJ">
        <title>Extensive microbial diversity within the chicken gut microbiome revealed by metagenomics and culture.</title>
        <authorList>
            <person name="Gilroy R."/>
            <person name="Ravi A."/>
            <person name="Getino M."/>
            <person name="Pursley I."/>
            <person name="Horton D.L."/>
            <person name="Alikhan N.F."/>
            <person name="Baker D."/>
            <person name="Gharbi K."/>
            <person name="Hall N."/>
            <person name="Watson M."/>
            <person name="Adriaenssens E.M."/>
            <person name="Foster-Nyarko E."/>
            <person name="Jarju S."/>
            <person name="Secka A."/>
            <person name="Antonio M."/>
            <person name="Oren A."/>
            <person name="Chaudhuri R.R."/>
            <person name="La Ragione R."/>
            <person name="Hildebrand F."/>
            <person name="Pallen M.J."/>
        </authorList>
    </citation>
    <scope>NUCLEOTIDE SEQUENCE</scope>
    <source>
        <strain evidence="8">ChiSjej4B22-9803</strain>
    </source>
</reference>
<feature type="transmembrane region" description="Helical" evidence="7">
    <location>
        <begin position="102"/>
        <end position="121"/>
    </location>
</feature>
<dbReference type="EC" id="2.5.1.145" evidence="7"/>
<dbReference type="NCBIfam" id="TIGR00544">
    <property type="entry name" value="lgt"/>
    <property type="match status" value="1"/>
</dbReference>
<feature type="binding site" evidence="7">
    <location>
        <position position="145"/>
    </location>
    <ligand>
        <name>a 1,2-diacyl-sn-glycero-3-phospho-(1'-sn-glycerol)</name>
        <dbReference type="ChEBI" id="CHEBI:64716"/>
    </ligand>
</feature>
<evidence type="ECO:0000313" key="8">
    <source>
        <dbReference type="EMBL" id="HIU49340.1"/>
    </source>
</evidence>
<comment type="function">
    <text evidence="7">Catalyzes the transfer of the diacylglyceryl group from phosphatidylglycerol to the sulfhydryl group of the N-terminal cysteine of a prolipoprotein, the first step in the formation of mature lipoproteins.</text>
</comment>
<feature type="transmembrane region" description="Helical" evidence="7">
    <location>
        <begin position="240"/>
        <end position="258"/>
    </location>
</feature>
<feature type="transmembrane region" description="Helical" evidence="7">
    <location>
        <begin position="176"/>
        <end position="194"/>
    </location>
</feature>
<comment type="pathway">
    <text evidence="7">Protein modification; lipoprotein biosynthesis (diacylglyceryl transfer).</text>
</comment>
<dbReference type="GO" id="GO:0008961">
    <property type="term" value="F:phosphatidylglycerol-prolipoprotein diacylglyceryl transferase activity"/>
    <property type="evidence" value="ECO:0007669"/>
    <property type="project" value="UniProtKB-UniRule"/>
</dbReference>
<dbReference type="InterPro" id="IPR001640">
    <property type="entry name" value="Lgt"/>
</dbReference>
<dbReference type="PROSITE" id="PS01311">
    <property type="entry name" value="LGT"/>
    <property type="match status" value="1"/>
</dbReference>
<dbReference type="PANTHER" id="PTHR30589:SF0">
    <property type="entry name" value="PHOSPHATIDYLGLYCEROL--PROLIPOPROTEIN DIACYLGLYCERYL TRANSFERASE"/>
    <property type="match status" value="1"/>
</dbReference>
<comment type="subcellular location">
    <subcellularLocation>
        <location evidence="7">Cell membrane</location>
        <topology evidence="7">Multi-pass membrane protein</topology>
    </subcellularLocation>
</comment>
<gene>
    <name evidence="7 8" type="primary">lgt</name>
    <name evidence="8" type="ORF">IAB04_08220</name>
</gene>
<evidence type="ECO:0000256" key="6">
    <source>
        <dbReference type="ARBA" id="ARBA00023136"/>
    </source>
</evidence>
<comment type="caution">
    <text evidence="8">The sequence shown here is derived from an EMBL/GenBank/DDBJ whole genome shotgun (WGS) entry which is preliminary data.</text>
</comment>
<evidence type="ECO:0000256" key="5">
    <source>
        <dbReference type="ARBA" id="ARBA00022989"/>
    </source>
</evidence>
<reference evidence="8" key="1">
    <citation type="submission" date="2020-10" db="EMBL/GenBank/DDBJ databases">
        <authorList>
            <person name="Gilroy R."/>
        </authorList>
    </citation>
    <scope>NUCLEOTIDE SEQUENCE</scope>
    <source>
        <strain evidence="8">ChiSjej4B22-9803</strain>
    </source>
</reference>
<dbReference type="Pfam" id="PF01790">
    <property type="entry name" value="LGT"/>
    <property type="match status" value="1"/>
</dbReference>
<feature type="transmembrane region" description="Helical" evidence="7">
    <location>
        <begin position="28"/>
        <end position="48"/>
    </location>
</feature>
<keyword evidence="4 7" id="KW-0812">Transmembrane</keyword>
<comment type="catalytic activity">
    <reaction evidence="7">
        <text>L-cysteinyl-[prolipoprotein] + a 1,2-diacyl-sn-glycero-3-phospho-(1'-sn-glycerol) = an S-1,2-diacyl-sn-glyceryl-L-cysteinyl-[prolipoprotein] + sn-glycerol 1-phosphate + H(+)</text>
        <dbReference type="Rhea" id="RHEA:56712"/>
        <dbReference type="Rhea" id="RHEA-COMP:14679"/>
        <dbReference type="Rhea" id="RHEA-COMP:14680"/>
        <dbReference type="ChEBI" id="CHEBI:15378"/>
        <dbReference type="ChEBI" id="CHEBI:29950"/>
        <dbReference type="ChEBI" id="CHEBI:57685"/>
        <dbReference type="ChEBI" id="CHEBI:64716"/>
        <dbReference type="ChEBI" id="CHEBI:140658"/>
        <dbReference type="EC" id="2.5.1.145"/>
    </reaction>
</comment>
<feature type="transmembrane region" description="Helical" evidence="7">
    <location>
        <begin position="60"/>
        <end position="82"/>
    </location>
</feature>
<keyword evidence="3 7" id="KW-0808">Transferase</keyword>
<dbReference type="GO" id="GO:0042158">
    <property type="term" value="P:lipoprotein biosynthetic process"/>
    <property type="evidence" value="ECO:0007669"/>
    <property type="project" value="UniProtKB-UniRule"/>
</dbReference>
<dbReference type="PANTHER" id="PTHR30589">
    <property type="entry name" value="PROLIPOPROTEIN DIACYLGLYCERYL TRANSFERASE"/>
    <property type="match status" value="1"/>
</dbReference>
<evidence type="ECO:0000256" key="3">
    <source>
        <dbReference type="ARBA" id="ARBA00022679"/>
    </source>
</evidence>
<sequence>MTNVIGFPGLGLEFHINRIAFTVFGFDIYWYALILLSGFLLGLLFVGLTCKKYGVSVDNIWDIAFWGLIFGLLGARIYYVAFDPGCLDGNWLNFFKLWEGGIAIYGAVIGAVLSTFVYCHLHKLPVLKVFDVCTPGLLIGQCVGRWGNFVNAEVYGGVTTLPWRMTINGGMGVHPLFLYESLWNLLGFILIVLFRDKKKADGQIFFSYCLWYGVGRLFLEGMRQEEYILYLIPNKLGISQLVALLAIISSAIILVYLSKKDKKTENN</sequence>
<evidence type="ECO:0000313" key="9">
    <source>
        <dbReference type="Proteomes" id="UP000824111"/>
    </source>
</evidence>
<dbReference type="EMBL" id="DVND01000208">
    <property type="protein sequence ID" value="HIU49340.1"/>
    <property type="molecule type" value="Genomic_DNA"/>
</dbReference>
<evidence type="ECO:0000256" key="2">
    <source>
        <dbReference type="ARBA" id="ARBA00022475"/>
    </source>
</evidence>
<dbReference type="AlphaFoldDB" id="A0A9D1S752"/>
<evidence type="ECO:0000256" key="4">
    <source>
        <dbReference type="ARBA" id="ARBA00022692"/>
    </source>
</evidence>